<gene>
    <name evidence="1" type="ORF">Q3M24_02185</name>
</gene>
<organism evidence="1">
    <name type="scientific">Candidatus Electrothrix aestuarii</name>
    <dbReference type="NCBI Taxonomy" id="3062594"/>
    <lineage>
        <taxon>Bacteria</taxon>
        <taxon>Pseudomonadati</taxon>
        <taxon>Thermodesulfobacteriota</taxon>
        <taxon>Desulfobulbia</taxon>
        <taxon>Desulfobulbales</taxon>
        <taxon>Desulfobulbaceae</taxon>
        <taxon>Candidatus Electrothrix</taxon>
    </lineage>
</organism>
<evidence type="ECO:0000313" key="1">
    <source>
        <dbReference type="EMBL" id="XCN73583.1"/>
    </source>
</evidence>
<dbReference type="EMBL" id="CP159373">
    <property type="protein sequence ID" value="XCN73583.1"/>
    <property type="molecule type" value="Genomic_DNA"/>
</dbReference>
<name>A0AAU8LWC5_9BACT</name>
<reference evidence="1" key="2">
    <citation type="submission" date="2024-06" db="EMBL/GenBank/DDBJ databases">
        <authorList>
            <person name="Plum-Jensen L.E."/>
            <person name="Schramm A."/>
            <person name="Marshall I.P.G."/>
        </authorList>
    </citation>
    <scope>NUCLEOTIDE SEQUENCE</scope>
    <source>
        <strain evidence="1">Rat1</strain>
    </source>
</reference>
<accession>A0AAU8LWC5</accession>
<reference evidence="1" key="1">
    <citation type="journal article" date="2024" name="Syst. Appl. Microbiol.">
        <title>First single-strain enrichments of Electrothrix cable bacteria, description of E. aestuarii sp. nov. and E. rattekaaiensis sp. nov., and proposal of a cable bacteria taxonomy following the rules of the SeqCode.</title>
        <authorList>
            <person name="Plum-Jensen L.E."/>
            <person name="Schramm A."/>
            <person name="Marshall I.P.G."/>
        </authorList>
    </citation>
    <scope>NUCLEOTIDE SEQUENCE</scope>
    <source>
        <strain evidence="1">Rat1</strain>
    </source>
</reference>
<sequence>MTGDEDDKERLSCCGNKKIDLQKISVFFLTFIINPAYTFQYDSERKTSDILPDTFAEKHSLALLHQRQLCDQTGGDQ</sequence>
<protein>
    <submittedName>
        <fullName evidence="1">Uncharacterized protein</fullName>
    </submittedName>
</protein>
<proteinExistence type="predicted"/>
<dbReference type="AlphaFoldDB" id="A0AAU8LWC5"/>
<dbReference type="KEGG" id="eaj:Q3M24_02185"/>